<dbReference type="EMBL" id="KZ110592">
    <property type="protein sequence ID" value="OSX66045.1"/>
    <property type="molecule type" value="Genomic_DNA"/>
</dbReference>
<reference evidence="2 3" key="1">
    <citation type="submission" date="2017-04" db="EMBL/GenBank/DDBJ databases">
        <title>Genome Sequence of the Model Brown-Rot Fungus Postia placenta SB12.</title>
        <authorList>
            <consortium name="DOE Joint Genome Institute"/>
            <person name="Gaskell J."/>
            <person name="Kersten P."/>
            <person name="Larrondo L.F."/>
            <person name="Canessa P."/>
            <person name="Martinez D."/>
            <person name="Hibbett D."/>
            <person name="Schmoll M."/>
            <person name="Kubicek C.P."/>
            <person name="Martinez A.T."/>
            <person name="Yadav J."/>
            <person name="Master E."/>
            <person name="Magnuson J.K."/>
            <person name="James T."/>
            <person name="Yaver D."/>
            <person name="Berka R."/>
            <person name="Labutti K."/>
            <person name="Lipzen A."/>
            <person name="Aerts A."/>
            <person name="Barry K."/>
            <person name="Henrissat B."/>
            <person name="Blanchette R."/>
            <person name="Grigoriev I."/>
            <person name="Cullen D."/>
        </authorList>
    </citation>
    <scope>NUCLEOTIDE SEQUENCE [LARGE SCALE GENOMIC DNA]</scope>
    <source>
        <strain evidence="2 3">MAD-698-R-SB12</strain>
    </source>
</reference>
<dbReference type="OrthoDB" id="10278199at2759"/>
<dbReference type="RefSeq" id="XP_024342839.1">
    <property type="nucleotide sequence ID" value="XM_024484320.1"/>
</dbReference>
<sequence>MVRLLSNFIIPRCLHVPDEAEQPDWDMNVLVIPSERMNGYMRITAQPGEVVFDINLGKLMDGLPQLDAILSAPTFDGLTDVDVDVRILDGPDAERDEELAHELRLCLPRLDARVNLAIGFNGILYAARRARRPPFSRRRLSRIGLDWDEDAGKLRCHRIERVSAQDAVVANEETSAEDDRCTNNATTGRILHEAAAYVDAERPSSSNPMDARVPSQPVCDDEPVPPHATAGLGMSVDISAPDNHDDELSALPGSVA</sequence>
<dbReference type="Proteomes" id="UP000194127">
    <property type="component" value="Unassembled WGS sequence"/>
</dbReference>
<protein>
    <submittedName>
        <fullName evidence="2">Uncharacterized protein</fullName>
    </submittedName>
</protein>
<organism evidence="2 3">
    <name type="scientific">Postia placenta MAD-698-R-SB12</name>
    <dbReference type="NCBI Taxonomy" id="670580"/>
    <lineage>
        <taxon>Eukaryota</taxon>
        <taxon>Fungi</taxon>
        <taxon>Dikarya</taxon>
        <taxon>Basidiomycota</taxon>
        <taxon>Agaricomycotina</taxon>
        <taxon>Agaricomycetes</taxon>
        <taxon>Polyporales</taxon>
        <taxon>Adustoporiaceae</taxon>
        <taxon>Rhodonia</taxon>
    </lineage>
</organism>
<evidence type="ECO:0000313" key="3">
    <source>
        <dbReference type="Proteomes" id="UP000194127"/>
    </source>
</evidence>
<gene>
    <name evidence="2" type="ORF">POSPLADRAFT_1133305</name>
</gene>
<feature type="region of interest" description="Disordered" evidence="1">
    <location>
        <begin position="199"/>
        <end position="256"/>
    </location>
</feature>
<keyword evidence="3" id="KW-1185">Reference proteome</keyword>
<dbReference type="AlphaFoldDB" id="A0A1X6NBN3"/>
<evidence type="ECO:0000256" key="1">
    <source>
        <dbReference type="SAM" id="MobiDB-lite"/>
    </source>
</evidence>
<accession>A0A1X6NBN3</accession>
<evidence type="ECO:0000313" key="2">
    <source>
        <dbReference type="EMBL" id="OSX66045.1"/>
    </source>
</evidence>
<name>A0A1X6NBN3_9APHY</name>
<dbReference type="GeneID" id="36329269"/>
<proteinExistence type="predicted"/>